<dbReference type="PROSITE" id="PS51257">
    <property type="entry name" value="PROKAR_LIPOPROTEIN"/>
    <property type="match status" value="1"/>
</dbReference>
<dbReference type="OrthoDB" id="4535652at2"/>
<dbReference type="InterPro" id="IPR055372">
    <property type="entry name" value="CBM96"/>
</dbReference>
<feature type="domain" description="Carbohydrate-binding module family 96" evidence="4">
    <location>
        <begin position="117"/>
        <end position="200"/>
    </location>
</feature>
<dbReference type="RefSeq" id="WP_045467571.1">
    <property type="nucleotide sequence ID" value="NZ_BBLT01000010.1"/>
</dbReference>
<gene>
    <name evidence="5" type="ORF">MYP_4196</name>
</gene>
<name>A0A098LJ03_9BACT</name>
<evidence type="ECO:0000256" key="3">
    <source>
        <dbReference type="ARBA" id="ARBA00022729"/>
    </source>
</evidence>
<dbReference type="NCBIfam" id="NF033679">
    <property type="entry name" value="DNRLRE_dom"/>
    <property type="match status" value="1"/>
</dbReference>
<accession>A0A098LJ03</accession>
<dbReference type="AlphaFoldDB" id="A0A098LJ03"/>
<sequence length="215" mass="24210">MTKIFTFALVAIILLSGCSKKNEDPKPPSVIQSSDLMEDAMVSSYSPTENYGTSTKLYTSSWSYSKTGVKISGFLKFNYSSLKNAKISSAKLTLFADTTSFWDGSPAPQYGHFVMNKSNLIQIRRVSESWSESSIVYNNKPASETDNMVSSLAPTSNSQSYTFDVTEIVKDQINLGNNGFEISLSNYTPYERYAFYSREGIYPHLRPRIEFEFQK</sequence>
<dbReference type="eggNOG" id="COG3386">
    <property type="taxonomic scope" value="Bacteria"/>
</dbReference>
<comment type="subcellular location">
    <subcellularLocation>
        <location evidence="1">Secreted</location>
    </subcellularLocation>
</comment>
<dbReference type="STRING" id="153721.MYP_4196"/>
<keyword evidence="6" id="KW-1185">Reference proteome</keyword>
<proteinExistence type="predicted"/>
<evidence type="ECO:0000259" key="4">
    <source>
        <dbReference type="Pfam" id="PF24517"/>
    </source>
</evidence>
<evidence type="ECO:0000256" key="2">
    <source>
        <dbReference type="ARBA" id="ARBA00022525"/>
    </source>
</evidence>
<dbReference type="Pfam" id="PF24517">
    <property type="entry name" value="CBM96"/>
    <property type="match status" value="2"/>
</dbReference>
<evidence type="ECO:0000313" key="6">
    <source>
        <dbReference type="Proteomes" id="UP000030185"/>
    </source>
</evidence>
<evidence type="ECO:0000256" key="1">
    <source>
        <dbReference type="ARBA" id="ARBA00004613"/>
    </source>
</evidence>
<organism evidence="5 6">
    <name type="scientific">Sporocytophaga myxococcoides</name>
    <dbReference type="NCBI Taxonomy" id="153721"/>
    <lineage>
        <taxon>Bacteria</taxon>
        <taxon>Pseudomonadati</taxon>
        <taxon>Bacteroidota</taxon>
        <taxon>Cytophagia</taxon>
        <taxon>Cytophagales</taxon>
        <taxon>Cytophagaceae</taxon>
        <taxon>Sporocytophaga</taxon>
    </lineage>
</organism>
<evidence type="ECO:0000313" key="5">
    <source>
        <dbReference type="EMBL" id="GAL86966.1"/>
    </source>
</evidence>
<comment type="caution">
    <text evidence="5">The sequence shown here is derived from an EMBL/GenBank/DDBJ whole genome shotgun (WGS) entry which is preliminary data.</text>
</comment>
<keyword evidence="2" id="KW-0964">Secreted</keyword>
<keyword evidence="3" id="KW-0732">Signal</keyword>
<dbReference type="EMBL" id="BBLT01000010">
    <property type="protein sequence ID" value="GAL86966.1"/>
    <property type="molecule type" value="Genomic_DNA"/>
</dbReference>
<dbReference type="Proteomes" id="UP000030185">
    <property type="component" value="Unassembled WGS sequence"/>
</dbReference>
<feature type="domain" description="Carbohydrate-binding module family 96" evidence="4">
    <location>
        <begin position="36"/>
        <end position="97"/>
    </location>
</feature>
<reference evidence="5 6" key="1">
    <citation type="submission" date="2014-09" db="EMBL/GenBank/DDBJ databases">
        <title>Sporocytophaga myxococcoides PG-01 genome sequencing.</title>
        <authorList>
            <person name="Liu L."/>
            <person name="Gao P.J."/>
            <person name="Chen G.J."/>
            <person name="Wang L.S."/>
        </authorList>
    </citation>
    <scope>NUCLEOTIDE SEQUENCE [LARGE SCALE GENOMIC DNA]</scope>
    <source>
        <strain evidence="5 6">PG-01</strain>
    </source>
</reference>
<dbReference type="GO" id="GO:0005576">
    <property type="term" value="C:extracellular region"/>
    <property type="evidence" value="ECO:0007669"/>
    <property type="project" value="UniProtKB-SubCell"/>
</dbReference>
<protein>
    <recommendedName>
        <fullName evidence="4">Carbohydrate-binding module family 96 domain-containing protein</fullName>
    </recommendedName>
</protein>